<protein>
    <submittedName>
        <fullName evidence="8">RNA methyltransferase, TrmA family</fullName>
    </submittedName>
</protein>
<dbReference type="NCBIfam" id="TIGR00479">
    <property type="entry name" value="rumA"/>
    <property type="match status" value="1"/>
</dbReference>
<evidence type="ECO:0000256" key="4">
    <source>
        <dbReference type="ARBA" id="ARBA00022691"/>
    </source>
</evidence>
<dbReference type="Gene3D" id="3.40.50.150">
    <property type="entry name" value="Vaccinia Virus protein VP39"/>
    <property type="match status" value="1"/>
</dbReference>
<dbReference type="PANTHER" id="PTHR11061:SF49">
    <property type="entry name" value="23S RRNA (URACIL(1939)-C(5))-METHYLTRANSFERASE RLMD"/>
    <property type="match status" value="1"/>
</dbReference>
<dbReference type="PROSITE" id="PS50926">
    <property type="entry name" value="TRAM"/>
    <property type="match status" value="1"/>
</dbReference>
<evidence type="ECO:0000313" key="9">
    <source>
        <dbReference type="Proteomes" id="UP000008825"/>
    </source>
</evidence>
<dbReference type="eggNOG" id="COG2265">
    <property type="taxonomic scope" value="Bacteria"/>
</dbReference>
<keyword evidence="3 5" id="KW-0808">Transferase</keyword>
<keyword evidence="2 5" id="KW-0489">Methyltransferase</keyword>
<dbReference type="Gene3D" id="2.40.50.1070">
    <property type="match status" value="1"/>
</dbReference>
<dbReference type="STRING" id="404380.Gbem_2058"/>
<dbReference type="Pfam" id="PF01938">
    <property type="entry name" value="TRAM"/>
    <property type="match status" value="1"/>
</dbReference>
<feature type="domain" description="TRAM" evidence="7">
    <location>
        <begin position="3"/>
        <end position="61"/>
    </location>
</feature>
<feature type="binding site" evidence="5">
    <location>
        <position position="307"/>
    </location>
    <ligand>
        <name>S-adenosyl-L-methionine</name>
        <dbReference type="ChEBI" id="CHEBI:59789"/>
    </ligand>
</feature>
<feature type="binding site" evidence="5">
    <location>
        <position position="278"/>
    </location>
    <ligand>
        <name>S-adenosyl-L-methionine</name>
        <dbReference type="ChEBI" id="CHEBI:59789"/>
    </ligand>
</feature>
<dbReference type="Proteomes" id="UP000008825">
    <property type="component" value="Chromosome"/>
</dbReference>
<dbReference type="HOGENOM" id="CLU_014689_7_0_7"/>
<dbReference type="GO" id="GO:0051539">
    <property type="term" value="F:4 iron, 4 sulfur cluster binding"/>
    <property type="evidence" value="ECO:0007669"/>
    <property type="project" value="UniProtKB-KW"/>
</dbReference>
<feature type="binding site" evidence="5">
    <location>
        <position position="376"/>
    </location>
    <ligand>
        <name>S-adenosyl-L-methionine</name>
        <dbReference type="ChEBI" id="CHEBI:59789"/>
    </ligand>
</feature>
<dbReference type="InterPro" id="IPR010280">
    <property type="entry name" value="U5_MeTrfase_fam"/>
</dbReference>
<dbReference type="InterPro" id="IPR029063">
    <property type="entry name" value="SAM-dependent_MTases_sf"/>
</dbReference>
<keyword evidence="1" id="KW-0004">4Fe-4S</keyword>
<keyword evidence="1" id="KW-0408">Iron</keyword>
<organism evidence="8 9">
    <name type="scientific">Citrifermentans bemidjiense (strain ATCC BAA-1014 / DSM 16622 / JCM 12645 / Bem)</name>
    <name type="common">Geobacter bemidjiensis</name>
    <dbReference type="NCBI Taxonomy" id="404380"/>
    <lineage>
        <taxon>Bacteria</taxon>
        <taxon>Pseudomonadati</taxon>
        <taxon>Thermodesulfobacteriota</taxon>
        <taxon>Desulfuromonadia</taxon>
        <taxon>Geobacterales</taxon>
        <taxon>Geobacteraceae</taxon>
        <taxon>Citrifermentans</taxon>
    </lineage>
</organism>
<dbReference type="InterPro" id="IPR030390">
    <property type="entry name" value="MeTrfase_TrmA_AS"/>
</dbReference>
<dbReference type="Pfam" id="PF05958">
    <property type="entry name" value="tRNA_U5-meth_tr"/>
    <property type="match status" value="1"/>
</dbReference>
<dbReference type="SUPFAM" id="SSF50249">
    <property type="entry name" value="Nucleic acid-binding proteins"/>
    <property type="match status" value="1"/>
</dbReference>
<evidence type="ECO:0000313" key="8">
    <source>
        <dbReference type="EMBL" id="ACH39071.2"/>
    </source>
</evidence>
<reference evidence="8 9" key="1">
    <citation type="submission" date="2008-07" db="EMBL/GenBank/DDBJ databases">
        <title>Complete sequence of Geobacter bemidjiensis BEM.</title>
        <authorList>
            <consortium name="US DOE Joint Genome Institute"/>
            <person name="Lucas S."/>
            <person name="Copeland A."/>
            <person name="Lapidus A."/>
            <person name="Glavina del Rio T."/>
            <person name="Dalin E."/>
            <person name="Tice H."/>
            <person name="Bruce D."/>
            <person name="Goodwin L."/>
            <person name="Pitluck S."/>
            <person name="Kiss H."/>
            <person name="Brettin T."/>
            <person name="Detter J.C."/>
            <person name="Han C."/>
            <person name="Kuske C.R."/>
            <person name="Schmutz J."/>
            <person name="Larimer F."/>
            <person name="Land M."/>
            <person name="Hauser L."/>
            <person name="Kyrpides N."/>
            <person name="Lykidis A."/>
            <person name="Lovley D."/>
            <person name="Richardson P."/>
        </authorList>
    </citation>
    <scope>NUCLEOTIDE SEQUENCE [LARGE SCALE GENOMIC DNA]</scope>
    <source>
        <strain evidence="9">ATCC BAA-1014 / DSM 16622 / JCM 12645 / Bem</strain>
    </source>
</reference>
<keyword evidence="4 5" id="KW-0949">S-adenosyl-L-methionine</keyword>
<evidence type="ECO:0000259" key="7">
    <source>
        <dbReference type="PROSITE" id="PS50926"/>
    </source>
</evidence>
<feature type="active site" description="Nucleophile" evidence="5">
    <location>
        <position position="401"/>
    </location>
</feature>
<evidence type="ECO:0000256" key="6">
    <source>
        <dbReference type="PROSITE-ProRule" id="PRU10015"/>
    </source>
</evidence>
<sequence>MWSAATVAEAVVEIERLCYGGAGFGRIDGKACFVPLTAPGDKARVRVVKEKRSFAEAEVVELLEPSPLRTDPACPYFGVCGGCDWQHLPYAEQLKQKGEIFADTLARIGKVPRELVLPVSPSPECFGYRSRIQLKVARKGGIPTLGFFKRGSHDVVDLAAGCALAAPLLNQALAEVRGILPRLPQLEGITQVDLAMGDDGESIAVFHYRGKDAASLLDCLLAARPELPSVTGAYVKTGEKGEMSAVFGVDSLSYGVPAGLFPGSREVRLRFSRGGFSQVNYRQNLELIKTVGEWGALREGARVLDLYCGNGNISVPIAPLVGEVVGVEGYAPSIVDAAANAEANGALNARYLVGDAALSVRRLAKRKEKFDLVVLDPPRAGAEAAGELAILAPERILYVSCDPATLARDLGQLCGAGYRVARSKPVDMFPQTYHLESVTELIRD</sequence>
<gene>
    <name evidence="8" type="ordered locus">Gbem_2058</name>
</gene>
<dbReference type="InterPro" id="IPR030391">
    <property type="entry name" value="MeTrfase_TrmA_CS"/>
</dbReference>
<dbReference type="Gene3D" id="2.40.50.140">
    <property type="entry name" value="Nucleic acid-binding proteins"/>
    <property type="match status" value="1"/>
</dbReference>
<evidence type="ECO:0000256" key="2">
    <source>
        <dbReference type="ARBA" id="ARBA00022603"/>
    </source>
</evidence>
<dbReference type="PROSITE" id="PS01231">
    <property type="entry name" value="TRMA_2"/>
    <property type="match status" value="1"/>
</dbReference>
<evidence type="ECO:0000256" key="5">
    <source>
        <dbReference type="PROSITE-ProRule" id="PRU01024"/>
    </source>
</evidence>
<evidence type="ECO:0000256" key="1">
    <source>
        <dbReference type="ARBA" id="ARBA00022485"/>
    </source>
</evidence>
<keyword evidence="9" id="KW-1185">Reference proteome</keyword>
<keyword evidence="1" id="KW-0411">Iron-sulfur</keyword>
<reference evidence="8 9" key="2">
    <citation type="journal article" date="2010" name="BMC Genomics">
        <title>The genome of Geobacter bemidjiensis, exemplar for the subsurface clade of Geobacter species that predominate in Fe(III)-reducing subsurface environments.</title>
        <authorList>
            <person name="Aklujkar M."/>
            <person name="Young N.D."/>
            <person name="Holmes D."/>
            <person name="Chavan M."/>
            <person name="Risso C."/>
            <person name="Kiss H.E."/>
            <person name="Han C.S."/>
            <person name="Land M.L."/>
            <person name="Lovley D.R."/>
        </authorList>
    </citation>
    <scope>NUCLEOTIDE SEQUENCE [LARGE SCALE GENOMIC DNA]</scope>
    <source>
        <strain evidence="9">ATCC BAA-1014 / DSM 16622 / JCM 12645 / Bem</strain>
    </source>
</reference>
<feature type="binding site" evidence="5">
    <location>
        <position position="328"/>
    </location>
    <ligand>
        <name>S-adenosyl-L-methionine</name>
        <dbReference type="ChEBI" id="CHEBI:59789"/>
    </ligand>
</feature>
<name>B5ECN6_CITBB</name>
<dbReference type="GO" id="GO:0070475">
    <property type="term" value="P:rRNA base methylation"/>
    <property type="evidence" value="ECO:0007669"/>
    <property type="project" value="TreeGrafter"/>
</dbReference>
<dbReference type="PANTHER" id="PTHR11061">
    <property type="entry name" value="RNA M5U METHYLTRANSFERASE"/>
    <property type="match status" value="1"/>
</dbReference>
<comment type="similarity">
    <text evidence="5">Belongs to the class I-like SAM-binding methyltransferase superfamily. RNA M5U methyltransferase family.</text>
</comment>
<dbReference type="InterPro" id="IPR012340">
    <property type="entry name" value="NA-bd_OB-fold"/>
</dbReference>
<dbReference type="CDD" id="cd02440">
    <property type="entry name" value="AdoMet_MTases"/>
    <property type="match status" value="1"/>
</dbReference>
<dbReference type="EMBL" id="CP001124">
    <property type="protein sequence ID" value="ACH39071.2"/>
    <property type="molecule type" value="Genomic_DNA"/>
</dbReference>
<dbReference type="SUPFAM" id="SSF53335">
    <property type="entry name" value="S-adenosyl-L-methionine-dependent methyltransferases"/>
    <property type="match status" value="1"/>
</dbReference>
<dbReference type="KEGG" id="gbm:Gbem_2058"/>
<keyword evidence="1" id="KW-0479">Metal-binding</keyword>
<dbReference type="AlphaFoldDB" id="B5ECN6"/>
<evidence type="ECO:0000256" key="3">
    <source>
        <dbReference type="ARBA" id="ARBA00022679"/>
    </source>
</evidence>
<feature type="active site" evidence="6">
    <location>
        <position position="401"/>
    </location>
</feature>
<dbReference type="PROSITE" id="PS01230">
    <property type="entry name" value="TRMA_1"/>
    <property type="match status" value="1"/>
</dbReference>
<accession>B5ECN6</accession>
<dbReference type="PROSITE" id="PS51687">
    <property type="entry name" value="SAM_MT_RNA_M5U"/>
    <property type="match status" value="1"/>
</dbReference>
<dbReference type="GO" id="GO:0070041">
    <property type="term" value="F:rRNA (uridine-C5-)-methyltransferase activity"/>
    <property type="evidence" value="ECO:0007669"/>
    <property type="project" value="TreeGrafter"/>
</dbReference>
<proteinExistence type="inferred from homology"/>
<dbReference type="InterPro" id="IPR002792">
    <property type="entry name" value="TRAM_dom"/>
</dbReference>